<evidence type="ECO:0000313" key="6">
    <source>
        <dbReference type="Proteomes" id="UP000183769"/>
    </source>
</evidence>
<feature type="region of interest" description="Disordered" evidence="4">
    <location>
        <begin position="1"/>
        <end position="24"/>
    </location>
</feature>
<evidence type="ECO:0000256" key="3">
    <source>
        <dbReference type="ARBA" id="ARBA00023180"/>
    </source>
</evidence>
<keyword evidence="2" id="KW-0964">Secreted</keyword>
<name>A0A1I5P8D7_9EURY</name>
<dbReference type="InterPro" id="IPR010255">
    <property type="entry name" value="Haem_peroxidase_sf"/>
</dbReference>
<dbReference type="Pfam" id="PF03098">
    <property type="entry name" value="An_peroxidase"/>
    <property type="match status" value="1"/>
</dbReference>
<protein>
    <submittedName>
        <fullName evidence="5">Lamin Tail Domain</fullName>
    </submittedName>
</protein>
<proteinExistence type="predicted"/>
<dbReference type="PANTHER" id="PTHR11475">
    <property type="entry name" value="OXIDASE/PEROXIDASE"/>
    <property type="match status" value="1"/>
</dbReference>
<dbReference type="PROSITE" id="PS50292">
    <property type="entry name" value="PEROXIDASE_3"/>
    <property type="match status" value="1"/>
</dbReference>
<evidence type="ECO:0000256" key="2">
    <source>
        <dbReference type="ARBA" id="ARBA00022525"/>
    </source>
</evidence>
<evidence type="ECO:0000313" key="5">
    <source>
        <dbReference type="EMBL" id="SFP30207.1"/>
    </source>
</evidence>
<dbReference type="Proteomes" id="UP000183769">
    <property type="component" value="Unassembled WGS sequence"/>
</dbReference>
<feature type="region of interest" description="Disordered" evidence="4">
    <location>
        <begin position="143"/>
        <end position="162"/>
    </location>
</feature>
<dbReference type="InterPro" id="IPR037120">
    <property type="entry name" value="Haem_peroxidase_sf_animal"/>
</dbReference>
<dbReference type="GO" id="GO:0006979">
    <property type="term" value="P:response to oxidative stress"/>
    <property type="evidence" value="ECO:0007669"/>
    <property type="project" value="InterPro"/>
</dbReference>
<accession>A0A1I5P8D7</accession>
<sequence length="647" mass="69839">MAHHHRLDEQRGMNEAATTASGRVRSHRFSNRFAGLDPYTPADAFLEALGGVEPDGGSVDGPMLGDPGREKVADADAGIAFFGQFIDHEITFDPTSELERRNDPRGLRNFRTPALDLDSVYGGGSEVRPFLFDDRDGAKLLTGAAEPTPTDEGAPRAARFGATDLQRNRQGSALLTDPRNDENLVISQFQLAFVKFHNRVVDYLRSGGGHALLGDDEDVYDAAKRLVRWHYQWLVRHEFLPTVCDRSVLDDIEATGRSYFLQPDDPVSIPVEFAGAAYRYGHSQIRDRYTVNDDARDVQFFPGPAPENVDVLAGAMAGEDRPPAGVVEEETDRNLNGFGPVPEEVVIDWRYFFDHEPGADGSTAQPCRPIDTAMAPALMLLPFISHGPASLATRNLLRGKALGLPSGQAVAERMGIDPLDNDEIPLPGETTYGEYLRSVHRGAETEAPLWLYVLGEAAVQEDGHRLGAVGSRIVGEVVRGMIDADGRAYVNEDPEWTPTLPRPVSEGVDDRYRFADLLQFATGPAPDGLTLTAVDGDGSGDAPDTPEGDRTNGEAVLLEHAGSGPLSLGGYQFDYGEQTETVDALEEPVAPGERIVVYTGSGPASTDDVGARVVTFDREAAAIDDGGEPVVVRTPTGEVIAFGEYGG</sequence>
<dbReference type="Gene3D" id="1.10.640.10">
    <property type="entry name" value="Haem peroxidase domain superfamily, animal type"/>
    <property type="match status" value="1"/>
</dbReference>
<feature type="region of interest" description="Disordered" evidence="4">
    <location>
        <begin position="526"/>
        <end position="551"/>
    </location>
</feature>
<dbReference type="InterPro" id="IPR019791">
    <property type="entry name" value="Haem_peroxidase_animal"/>
</dbReference>
<dbReference type="EMBL" id="FOXI01000002">
    <property type="protein sequence ID" value="SFP30207.1"/>
    <property type="molecule type" value="Genomic_DNA"/>
</dbReference>
<keyword evidence="6" id="KW-1185">Reference proteome</keyword>
<gene>
    <name evidence="5" type="ORF">SAMN05216277_102402</name>
</gene>
<dbReference type="CDD" id="cd09819">
    <property type="entry name" value="An_peroxidase_bacterial_1"/>
    <property type="match status" value="1"/>
</dbReference>
<feature type="compositionally biased region" description="Basic and acidic residues" evidence="4">
    <location>
        <begin position="1"/>
        <end position="12"/>
    </location>
</feature>
<dbReference type="SUPFAM" id="SSF48113">
    <property type="entry name" value="Heme-dependent peroxidases"/>
    <property type="match status" value="1"/>
</dbReference>
<evidence type="ECO:0000256" key="4">
    <source>
        <dbReference type="SAM" id="MobiDB-lite"/>
    </source>
</evidence>
<dbReference type="GO" id="GO:0004601">
    <property type="term" value="F:peroxidase activity"/>
    <property type="evidence" value="ECO:0007669"/>
    <property type="project" value="InterPro"/>
</dbReference>
<dbReference type="RefSeq" id="WP_074876118.1">
    <property type="nucleotide sequence ID" value="NZ_FOXI01000002.1"/>
</dbReference>
<organism evidence="5 6">
    <name type="scientific">Halolamina pelagica</name>
    <dbReference type="NCBI Taxonomy" id="699431"/>
    <lineage>
        <taxon>Archaea</taxon>
        <taxon>Methanobacteriati</taxon>
        <taxon>Methanobacteriota</taxon>
        <taxon>Stenosarchaea group</taxon>
        <taxon>Halobacteria</taxon>
        <taxon>Halobacteriales</taxon>
        <taxon>Haloferacaceae</taxon>
    </lineage>
</organism>
<dbReference type="PANTHER" id="PTHR11475:SF4">
    <property type="entry name" value="CHORION PEROXIDASE"/>
    <property type="match status" value="1"/>
</dbReference>
<dbReference type="GO" id="GO:0005576">
    <property type="term" value="C:extracellular region"/>
    <property type="evidence" value="ECO:0007669"/>
    <property type="project" value="UniProtKB-SubCell"/>
</dbReference>
<comment type="subcellular location">
    <subcellularLocation>
        <location evidence="1">Secreted</location>
    </subcellularLocation>
</comment>
<dbReference type="OrthoDB" id="321629at2157"/>
<evidence type="ECO:0000256" key="1">
    <source>
        <dbReference type="ARBA" id="ARBA00004613"/>
    </source>
</evidence>
<dbReference type="GO" id="GO:0020037">
    <property type="term" value="F:heme binding"/>
    <property type="evidence" value="ECO:0007669"/>
    <property type="project" value="InterPro"/>
</dbReference>
<reference evidence="6" key="1">
    <citation type="submission" date="2016-10" db="EMBL/GenBank/DDBJ databases">
        <authorList>
            <person name="Varghese N."/>
            <person name="Submissions S."/>
        </authorList>
    </citation>
    <scope>NUCLEOTIDE SEQUENCE [LARGE SCALE GENOMIC DNA]</scope>
    <source>
        <strain evidence="6">CGMCC 1.10329</strain>
    </source>
</reference>
<keyword evidence="3" id="KW-0325">Glycoprotein</keyword>
<dbReference type="AlphaFoldDB" id="A0A1I5P8D7"/>